<proteinExistence type="predicted"/>
<dbReference type="RefSeq" id="WP_090075607.1">
    <property type="nucleotide sequence ID" value="NZ_FOVR01000023.1"/>
</dbReference>
<evidence type="ECO:0000313" key="1">
    <source>
        <dbReference type="EMBL" id="SFP12757.1"/>
    </source>
</evidence>
<gene>
    <name evidence="1" type="ORF">SAMN04488056_12322</name>
</gene>
<dbReference type="STRING" id="655353.SAMN04488056_12322"/>
<sequence>MMPRNLFQEALASAKARGCSPDKWVVNSHVVTALVENRRNSSVNYIDVVNIKEQTMEILGLPVRMSTKIDPMVVMLAEGKRGLSSFTIPLVLDLTELGPIG</sequence>
<dbReference type="OrthoDB" id="8449890at2"/>
<evidence type="ECO:0000313" key="2">
    <source>
        <dbReference type="Proteomes" id="UP000199236"/>
    </source>
</evidence>
<accession>A0A1I5MTR8</accession>
<protein>
    <submittedName>
        <fullName evidence="1">Uncharacterized protein</fullName>
    </submittedName>
</protein>
<dbReference type="EMBL" id="FOVR01000023">
    <property type="protein sequence ID" value="SFP12757.1"/>
    <property type="molecule type" value="Genomic_DNA"/>
</dbReference>
<reference evidence="1 2" key="1">
    <citation type="submission" date="2016-10" db="EMBL/GenBank/DDBJ databases">
        <authorList>
            <person name="de Groot N.N."/>
        </authorList>
    </citation>
    <scope>NUCLEOTIDE SEQUENCE [LARGE SCALE GENOMIC DNA]</scope>
    <source>
        <strain evidence="1 2">CGMCC 1.9157</strain>
    </source>
</reference>
<organism evidence="1 2">
    <name type="scientific">Cohaesibacter marisflavi</name>
    <dbReference type="NCBI Taxonomy" id="655353"/>
    <lineage>
        <taxon>Bacteria</taxon>
        <taxon>Pseudomonadati</taxon>
        <taxon>Pseudomonadota</taxon>
        <taxon>Alphaproteobacteria</taxon>
        <taxon>Hyphomicrobiales</taxon>
        <taxon>Cohaesibacteraceae</taxon>
    </lineage>
</organism>
<name>A0A1I5MTR8_9HYPH</name>
<dbReference type="Proteomes" id="UP000199236">
    <property type="component" value="Unassembled WGS sequence"/>
</dbReference>
<dbReference type="AlphaFoldDB" id="A0A1I5MTR8"/>
<keyword evidence="2" id="KW-1185">Reference proteome</keyword>